<protein>
    <submittedName>
        <fullName evidence="2">Endonuclease/exonuclease/phosphatase family protein</fullName>
    </submittedName>
</protein>
<dbReference type="Gene3D" id="3.60.10.10">
    <property type="entry name" value="Endonuclease/exonuclease/phosphatase"/>
    <property type="match status" value="1"/>
</dbReference>
<dbReference type="GO" id="GO:0004519">
    <property type="term" value="F:endonuclease activity"/>
    <property type="evidence" value="ECO:0007669"/>
    <property type="project" value="UniProtKB-KW"/>
</dbReference>
<dbReference type="SUPFAM" id="SSF56219">
    <property type="entry name" value="DNase I-like"/>
    <property type="match status" value="1"/>
</dbReference>
<keyword evidence="2" id="KW-0255">Endonuclease</keyword>
<keyword evidence="2" id="KW-0378">Hydrolase</keyword>
<dbReference type="Pfam" id="PF03372">
    <property type="entry name" value="Exo_endo_phos"/>
    <property type="match status" value="1"/>
</dbReference>
<proteinExistence type="predicted"/>
<dbReference type="InterPro" id="IPR036691">
    <property type="entry name" value="Endo/exonu/phosph_ase_sf"/>
</dbReference>
<sequence>MRFTKTLLAAAIATTVLVGCNDDDTTNIYPVEPTPVAPTEVSIAAFNISFDHSDFAELSEVMSMTQSEQDDLIAQWENASISDDAELKKAEKVIQIRNIATIIQKSRPAAVLLKEFNNDGVGEDQVALQGFRLNYLGVPQEFEGESLEPIQFPYADSYSTNTGLNSGLDLDNNGSTTDANDAWGFGFFHGQYAFALLSQYPIDSENTRTFQSFKWKDMPGETNVAIDCALNDVNDTDSYCSVLPEGTTPAENWYTDEAWEEMRLSSKNHVDATILIPTENGESEAIHLLMSHPTPPIFDVAEATYNKSRNRAEIDFWVDYIDGADYIYDDAGVTGGLAEGEHFVVLGDLNADPLAGDGDLTSINGLMTHDKVNQLATFGVYAPKSFGGPECIANSECRESDVPAPEMATSTSGLRLDHVIPSATLNVVDSGVFWPATFEDGRILMNDDRLTRLDTWNPGVGKNVSSDHRMVWIKLEL</sequence>
<dbReference type="KEGG" id="fes:HER31_18405"/>
<dbReference type="AlphaFoldDB" id="A0A6H1UKE5"/>
<dbReference type="PROSITE" id="PS51257">
    <property type="entry name" value="PROKAR_LIPOPROTEIN"/>
    <property type="match status" value="1"/>
</dbReference>
<name>A0A6H1UKE5_9GAMM</name>
<organism evidence="2 3">
    <name type="scientific">Ferrimonas lipolytica</name>
    <dbReference type="NCBI Taxonomy" id="2724191"/>
    <lineage>
        <taxon>Bacteria</taxon>
        <taxon>Pseudomonadati</taxon>
        <taxon>Pseudomonadota</taxon>
        <taxon>Gammaproteobacteria</taxon>
        <taxon>Alteromonadales</taxon>
        <taxon>Ferrimonadaceae</taxon>
        <taxon>Ferrimonas</taxon>
    </lineage>
</organism>
<evidence type="ECO:0000313" key="3">
    <source>
        <dbReference type="Proteomes" id="UP000501602"/>
    </source>
</evidence>
<dbReference type="InterPro" id="IPR005135">
    <property type="entry name" value="Endo/exonuclease/phosphatase"/>
</dbReference>
<evidence type="ECO:0000259" key="1">
    <source>
        <dbReference type="Pfam" id="PF03372"/>
    </source>
</evidence>
<gene>
    <name evidence="2" type="ORF">HER31_18405</name>
</gene>
<keyword evidence="2" id="KW-0269">Exonuclease</keyword>
<dbReference type="Proteomes" id="UP000501602">
    <property type="component" value="Chromosome"/>
</dbReference>
<dbReference type="GO" id="GO:0004527">
    <property type="term" value="F:exonuclease activity"/>
    <property type="evidence" value="ECO:0007669"/>
    <property type="project" value="UniProtKB-KW"/>
</dbReference>
<dbReference type="RefSeq" id="WP_168662908.1">
    <property type="nucleotide sequence ID" value="NZ_CP051180.1"/>
</dbReference>
<evidence type="ECO:0000313" key="2">
    <source>
        <dbReference type="EMBL" id="QIZ78696.1"/>
    </source>
</evidence>
<dbReference type="EMBL" id="CP051180">
    <property type="protein sequence ID" value="QIZ78696.1"/>
    <property type="molecule type" value="Genomic_DNA"/>
</dbReference>
<accession>A0A6H1UKE5</accession>
<reference evidence="2 3" key="1">
    <citation type="submission" date="2020-04" db="EMBL/GenBank/DDBJ databases">
        <title>Ferrimonas sp. S7 isolated from sea water.</title>
        <authorList>
            <person name="Bae S.S."/>
            <person name="Baek K."/>
        </authorList>
    </citation>
    <scope>NUCLEOTIDE SEQUENCE [LARGE SCALE GENOMIC DNA]</scope>
    <source>
        <strain evidence="2 3">S7</strain>
    </source>
</reference>
<keyword evidence="3" id="KW-1185">Reference proteome</keyword>
<feature type="domain" description="Endonuclease/exonuclease/phosphatase" evidence="1">
    <location>
        <begin position="89"/>
        <end position="468"/>
    </location>
</feature>
<keyword evidence="2" id="KW-0540">Nuclease</keyword>